<dbReference type="PANTHER" id="PTHR34149">
    <property type="entry name" value="PROTEIN CBG11905-RELATED"/>
    <property type="match status" value="1"/>
</dbReference>
<keyword evidence="1" id="KW-1133">Transmembrane helix</keyword>
<evidence type="ECO:0000256" key="1">
    <source>
        <dbReference type="SAM" id="Phobius"/>
    </source>
</evidence>
<sequence length="144" mass="16708">MKSWYLSISRWPFFFSSFLPLISPFTTWVNYAEDAARLKQPKPSTWSEKPMGQWCRNTTNDLHTQCPRASVAHEWYCCGESGAECCFAVQGWVYLLTGCILFVGLATLIFHLLLHFGVIWPTERKVELKKFKVIEEKPRLITTP</sequence>
<dbReference type="AlphaFoldDB" id="A0AAF3EUI2"/>
<name>A0AAF3EUI2_9BILA</name>
<reference evidence="3" key="1">
    <citation type="submission" date="2024-02" db="UniProtKB">
        <authorList>
            <consortium name="WormBaseParasite"/>
        </authorList>
    </citation>
    <scope>IDENTIFICATION</scope>
</reference>
<keyword evidence="1" id="KW-0472">Membrane</keyword>
<dbReference type="Pfam" id="PF10853">
    <property type="entry name" value="DUF2650"/>
    <property type="match status" value="1"/>
</dbReference>
<dbReference type="PANTHER" id="PTHR34149:SF5">
    <property type="entry name" value="TRANSMEMBRANE PROTEIN"/>
    <property type="match status" value="1"/>
</dbReference>
<keyword evidence="2" id="KW-1185">Reference proteome</keyword>
<feature type="transmembrane region" description="Helical" evidence="1">
    <location>
        <begin position="12"/>
        <end position="31"/>
    </location>
</feature>
<proteinExistence type="predicted"/>
<evidence type="ECO:0000313" key="3">
    <source>
        <dbReference type="WBParaSite" id="MBELARI_LOCUS17842"/>
    </source>
</evidence>
<keyword evidence="1" id="KW-0812">Transmembrane</keyword>
<dbReference type="InterPro" id="IPR022559">
    <property type="entry name" value="SUP-1-like"/>
</dbReference>
<organism evidence="2 3">
    <name type="scientific">Mesorhabditis belari</name>
    <dbReference type="NCBI Taxonomy" id="2138241"/>
    <lineage>
        <taxon>Eukaryota</taxon>
        <taxon>Metazoa</taxon>
        <taxon>Ecdysozoa</taxon>
        <taxon>Nematoda</taxon>
        <taxon>Chromadorea</taxon>
        <taxon>Rhabditida</taxon>
        <taxon>Rhabditina</taxon>
        <taxon>Rhabditomorpha</taxon>
        <taxon>Rhabditoidea</taxon>
        <taxon>Rhabditidae</taxon>
        <taxon>Mesorhabditinae</taxon>
        <taxon>Mesorhabditis</taxon>
    </lineage>
</organism>
<protein>
    <submittedName>
        <fullName evidence="3">Uncharacterized protein</fullName>
    </submittedName>
</protein>
<dbReference type="WBParaSite" id="MBELARI_LOCUS17842">
    <property type="protein sequence ID" value="MBELARI_LOCUS17842"/>
    <property type="gene ID" value="MBELARI_LOCUS17842"/>
</dbReference>
<accession>A0AAF3EUI2</accession>
<evidence type="ECO:0000313" key="2">
    <source>
        <dbReference type="Proteomes" id="UP000887575"/>
    </source>
</evidence>
<feature type="transmembrane region" description="Helical" evidence="1">
    <location>
        <begin position="92"/>
        <end position="120"/>
    </location>
</feature>
<dbReference type="Proteomes" id="UP000887575">
    <property type="component" value="Unassembled WGS sequence"/>
</dbReference>